<keyword evidence="2" id="KW-1185">Reference proteome</keyword>
<dbReference type="Proteomes" id="UP001152795">
    <property type="component" value="Unassembled WGS sequence"/>
</dbReference>
<feature type="non-terminal residue" evidence="1">
    <location>
        <position position="570"/>
    </location>
</feature>
<dbReference type="AlphaFoldDB" id="A0A6S7JPD0"/>
<dbReference type="Pfam" id="PF00078">
    <property type="entry name" value="RVT_1"/>
    <property type="match status" value="1"/>
</dbReference>
<organism evidence="1 2">
    <name type="scientific">Paramuricea clavata</name>
    <name type="common">Red gorgonian</name>
    <name type="synonym">Violescent sea-whip</name>
    <dbReference type="NCBI Taxonomy" id="317549"/>
    <lineage>
        <taxon>Eukaryota</taxon>
        <taxon>Metazoa</taxon>
        <taxon>Cnidaria</taxon>
        <taxon>Anthozoa</taxon>
        <taxon>Octocorallia</taxon>
        <taxon>Malacalcyonacea</taxon>
        <taxon>Plexauridae</taxon>
        <taxon>Paramuricea</taxon>
    </lineage>
</organism>
<evidence type="ECO:0000313" key="2">
    <source>
        <dbReference type="Proteomes" id="UP001152795"/>
    </source>
</evidence>
<proteinExistence type="predicted"/>
<dbReference type="PROSITE" id="PS50878">
    <property type="entry name" value="RT_POL"/>
    <property type="match status" value="1"/>
</dbReference>
<reference evidence="1" key="1">
    <citation type="submission" date="2020-04" db="EMBL/GenBank/DDBJ databases">
        <authorList>
            <person name="Alioto T."/>
            <person name="Alioto T."/>
            <person name="Gomez Garrido J."/>
        </authorList>
    </citation>
    <scope>NUCLEOTIDE SEQUENCE</scope>
    <source>
        <strain evidence="1">A484AB</strain>
    </source>
</reference>
<dbReference type="OrthoDB" id="426210at2759"/>
<gene>
    <name evidence="1" type="ORF">PACLA_8A061410</name>
</gene>
<dbReference type="InterPro" id="IPR000477">
    <property type="entry name" value="RT_dom"/>
</dbReference>
<sequence length="570" mass="64970">MVIPTGESERFFYNTLSDHYLSQLIFAPTRETNVLDLIMTNIPHNDNNIEVTDPTNFNLFSDHKCILFEFQSTATPSHKLKRSVYDYNRADFEKMNRTFESIEFEFSDPTSMSDINENWNLWRDTFLAVADECIPTKIVKGRYNPPWLTGEIKSLIKKKETLRRKIRRGINSAALVQQYKDLRRTSKRLIKESREKFFGSLSEALPSNPKLFWSFFKTTTKSSRSPQQVSVATGNDSSPRLDSTSQKQAAEMFNDYFHSVFLTEGDDISIPTTPVCEETISDIILDPSEVYDVLHCLDPSKASGPDNIPIRLLKECAHSITPSLKGLFNKSLKQASLPSEWKLSNIIPLHKKGIKSFVENYRPISLIQNLDSGKQTDILYFDVAKAFDTVNHSLLLKKLQRFGLKDNILTWFKSYLSGRQQRVLVNGEISETRPVSSGVPQGSILGPLLFLIYINDLPESITSSAVDVSLFADDTKCISVIESPVDACVLQAEARNVEKWAEFWRLKFNAEKCKVLSVTRKRHPLVAEYIVNGKTLQHVSSQKDLGVTVCSDLRWNTHIYEQITKANRLL</sequence>
<dbReference type="EMBL" id="CACRXK020017291">
    <property type="protein sequence ID" value="CAB4031010.1"/>
    <property type="molecule type" value="Genomic_DNA"/>
</dbReference>
<evidence type="ECO:0000313" key="1">
    <source>
        <dbReference type="EMBL" id="CAB4031010.1"/>
    </source>
</evidence>
<dbReference type="InterPro" id="IPR043502">
    <property type="entry name" value="DNA/RNA_pol_sf"/>
</dbReference>
<protein>
    <submittedName>
        <fullName evidence="1">Uncharacterized protein</fullName>
    </submittedName>
</protein>
<accession>A0A6S7JPD0</accession>
<dbReference type="SUPFAM" id="SSF56672">
    <property type="entry name" value="DNA/RNA polymerases"/>
    <property type="match status" value="1"/>
</dbReference>
<comment type="caution">
    <text evidence="1">The sequence shown here is derived from an EMBL/GenBank/DDBJ whole genome shotgun (WGS) entry which is preliminary data.</text>
</comment>
<name>A0A6S7JPD0_PARCT</name>
<dbReference type="CDD" id="cd01650">
    <property type="entry name" value="RT_nLTR_like"/>
    <property type="match status" value="1"/>
</dbReference>
<dbReference type="PANTHER" id="PTHR33332">
    <property type="entry name" value="REVERSE TRANSCRIPTASE DOMAIN-CONTAINING PROTEIN"/>
    <property type="match status" value="1"/>
</dbReference>